<dbReference type="PANTHER" id="PTHR45740">
    <property type="entry name" value="POLY [ADP-RIBOSE] POLYMERASE"/>
    <property type="match status" value="1"/>
</dbReference>
<dbReference type="Gene3D" id="1.25.40.10">
    <property type="entry name" value="Tetratricopeptide repeat domain"/>
    <property type="match status" value="1"/>
</dbReference>
<organism evidence="2 3">
    <name type="scientific">Rotaria socialis</name>
    <dbReference type="NCBI Taxonomy" id="392032"/>
    <lineage>
        <taxon>Eukaryota</taxon>
        <taxon>Metazoa</taxon>
        <taxon>Spiralia</taxon>
        <taxon>Gnathifera</taxon>
        <taxon>Rotifera</taxon>
        <taxon>Eurotatoria</taxon>
        <taxon>Bdelloidea</taxon>
        <taxon>Philodinida</taxon>
        <taxon>Philodinidae</taxon>
        <taxon>Rotaria</taxon>
    </lineage>
</organism>
<evidence type="ECO:0000259" key="1">
    <source>
        <dbReference type="PROSITE" id="PS51059"/>
    </source>
</evidence>
<evidence type="ECO:0000313" key="3">
    <source>
        <dbReference type="Proteomes" id="UP000663838"/>
    </source>
</evidence>
<dbReference type="InterPro" id="IPR051712">
    <property type="entry name" value="ARTD-AVP"/>
</dbReference>
<proteinExistence type="predicted"/>
<dbReference type="EMBL" id="CAJOBS010000090">
    <property type="protein sequence ID" value="CAF4492681.1"/>
    <property type="molecule type" value="Genomic_DNA"/>
</dbReference>
<gene>
    <name evidence="2" type="ORF">TOA249_LOCUS2754</name>
</gene>
<dbReference type="PANTHER" id="PTHR45740:SF2">
    <property type="entry name" value="POLY [ADP-RIBOSE] POLYMERASE"/>
    <property type="match status" value="1"/>
</dbReference>
<dbReference type="GO" id="GO:0003950">
    <property type="term" value="F:NAD+ poly-ADP-ribosyltransferase activity"/>
    <property type="evidence" value="ECO:0007669"/>
    <property type="project" value="InterPro"/>
</dbReference>
<sequence length="1008" mass="116254">MSFELSGTESDDPDEICLETDNTNLETFYLIWLDPHVNTDKHHLEAQQRLRALISHLVTFDDVDTCRKYITQAPLKHYLVLIVSGQLGQKLVPRIHHINQVINIYVFCANKALHEKWAKEFQKVTAIFVSADDLISQIELDNKYRQKLAESLSFNTFNFNDVQAGQSTVGLNGQFVYNQVLMDVLLRIKYNKADKSELIKLCNTQYRKDPTELAIVKEFQHHYTSEKALWWYTRDCFLYKILNKALRMQDIHVLFLLRSFCLDLCQQLQEIQCQSKIKVYRGQLVSKSELTTLKNSLNQLISMNSFFSTSVSPQEASAFLYSKYTSTDLERVIFEIDANPNVVTTKPFADIRSQSAFVKESEVLFMFGSIFRLGSIEKTGDNIWRIRMTLCGENESGLKAVLQHMTNEYGNKKPNLHLLGMVLWKMGKFHLAEKYYQRMIRELQFNDPLIIDLYTDLSSIAAMRGSLDDSIHWKEKALEIKAHPAHNTTALPPRVLVAVSTAGSKKVASVASSTPTKSIYYEIEQRIAQVTDSKHIMFDPTQLHKCSREARMMAVAWIMVCKFDCKLYGGFVRDWIVGQYLERPNNITADNWILFNDSTAHLHPEIVPADLDCYLPTHGLYDIDEILNELAKLQMVVNVHRDQWRYLLLVDQNVKTGPFTIDLITPHIGINKYDRIDFDVNNLFVEKDCTKHLGMRVDITYPPYSITLEKIVDNIQKKRFYLLAGDDNKPCATVIEERMNKMITRGWKQIDETLPPVVPNPGPPSNIELTPVPKTSPVYQKIFEKMKLTFGGNDLKIISIEQIKNAELESIYEQAKKVIQKQTGLPDGNQMTLFHGAKGKNIDEILQYGFHDQVYRYGNWGITISNEDNYSRIQLKPKYKRIKSLIEPGILKLKFTLNRQVKLFFVYNSGLPQRTLSFILGKGAYFSENPKLQHGRTFPDDDNERVMFQVKVLLGNAQSLSRHKINLNSVPENYHSVHGIFPQLPDSDEFIIYRYGQALPHLKITYRS</sequence>
<evidence type="ECO:0000313" key="2">
    <source>
        <dbReference type="EMBL" id="CAF4492681.1"/>
    </source>
</evidence>
<dbReference type="InterPro" id="IPR011990">
    <property type="entry name" value="TPR-like_helical_dom_sf"/>
</dbReference>
<comment type="caution">
    <text evidence="2">The sequence shown here is derived from an EMBL/GenBank/DDBJ whole genome shotgun (WGS) entry which is preliminary data.</text>
</comment>
<dbReference type="Proteomes" id="UP000663838">
    <property type="component" value="Unassembled WGS sequence"/>
</dbReference>
<dbReference type="SUPFAM" id="SSF48452">
    <property type="entry name" value="TPR-like"/>
    <property type="match status" value="1"/>
</dbReference>
<feature type="domain" description="PARP catalytic" evidence="1">
    <location>
        <begin position="755"/>
        <end position="1008"/>
    </location>
</feature>
<accession>A0A820UY46</accession>
<dbReference type="PROSITE" id="PS51059">
    <property type="entry name" value="PARP_CATALYTIC"/>
    <property type="match status" value="1"/>
</dbReference>
<protein>
    <recommendedName>
        <fullName evidence="1">PARP catalytic domain-containing protein</fullName>
    </recommendedName>
</protein>
<dbReference type="AlphaFoldDB" id="A0A820UY46"/>
<dbReference type="Gene3D" id="3.90.228.10">
    <property type="match status" value="1"/>
</dbReference>
<dbReference type="PROSITE" id="PS51996">
    <property type="entry name" value="TR_MART"/>
    <property type="match status" value="1"/>
</dbReference>
<name>A0A820UY46_9BILA</name>
<dbReference type="InterPro" id="IPR012317">
    <property type="entry name" value="Poly(ADP-ribose)pol_cat_dom"/>
</dbReference>
<dbReference type="GO" id="GO:0005634">
    <property type="term" value="C:nucleus"/>
    <property type="evidence" value="ECO:0007669"/>
    <property type="project" value="TreeGrafter"/>
</dbReference>
<dbReference type="Gene3D" id="3.90.176.10">
    <property type="entry name" value="Toxin ADP-ribosyltransferase, Chain A, domain 1"/>
    <property type="match status" value="1"/>
</dbReference>
<reference evidence="2" key="1">
    <citation type="submission" date="2021-02" db="EMBL/GenBank/DDBJ databases">
        <authorList>
            <person name="Nowell W R."/>
        </authorList>
    </citation>
    <scope>NUCLEOTIDE SEQUENCE</scope>
</reference>
<dbReference type="GO" id="GO:1990404">
    <property type="term" value="F:NAD+-protein mono-ADP-ribosyltransferase activity"/>
    <property type="evidence" value="ECO:0007669"/>
    <property type="project" value="TreeGrafter"/>
</dbReference>
<dbReference type="SUPFAM" id="SSF56399">
    <property type="entry name" value="ADP-ribosylation"/>
    <property type="match status" value="2"/>
</dbReference>